<reference evidence="12" key="3">
    <citation type="submission" date="2015-02" db="UniProtKB">
        <authorList>
            <consortium name="EnsemblProtists"/>
        </authorList>
    </citation>
    <scope>IDENTIFICATION</scope>
    <source>
        <strain evidence="12">DAOM BR144</strain>
    </source>
</reference>
<keyword evidence="3" id="KW-0633">Potassium transport</keyword>
<proteinExistence type="predicted"/>
<dbReference type="VEuPathDB" id="FungiDB:PYU1_G012545"/>
<dbReference type="GO" id="GO:0005267">
    <property type="term" value="F:potassium channel activity"/>
    <property type="evidence" value="ECO:0007669"/>
    <property type="project" value="UniProtKB-KW"/>
</dbReference>
<name>K3X5S2_GLOUD</name>
<feature type="region of interest" description="Disordered" evidence="11">
    <location>
        <begin position="337"/>
        <end position="363"/>
    </location>
</feature>
<evidence type="ECO:0000256" key="11">
    <source>
        <dbReference type="SAM" id="MobiDB-lite"/>
    </source>
</evidence>
<dbReference type="InterPro" id="IPR047871">
    <property type="entry name" value="K_chnl_Slo-like"/>
</dbReference>
<reference evidence="13" key="2">
    <citation type="submission" date="2010-04" db="EMBL/GenBank/DDBJ databases">
        <authorList>
            <person name="Buell R."/>
            <person name="Hamilton J."/>
            <person name="Hostetler J."/>
        </authorList>
    </citation>
    <scope>NUCLEOTIDE SEQUENCE [LARGE SCALE GENOMIC DNA]</scope>
    <source>
        <strain evidence="13">DAOM:BR144</strain>
    </source>
</reference>
<evidence type="ECO:0000256" key="7">
    <source>
        <dbReference type="ARBA" id="ARBA00022989"/>
    </source>
</evidence>
<dbReference type="PANTHER" id="PTHR10027:SF10">
    <property type="entry name" value="SLOWPOKE 2, ISOFORM D"/>
    <property type="match status" value="1"/>
</dbReference>
<dbReference type="EnsemblProtists" id="PYU1_T012571">
    <property type="protein sequence ID" value="PYU1_T012571"/>
    <property type="gene ID" value="PYU1_G012545"/>
</dbReference>
<keyword evidence="7" id="KW-1133">Transmembrane helix</keyword>
<feature type="region of interest" description="Disordered" evidence="11">
    <location>
        <begin position="237"/>
        <end position="257"/>
    </location>
</feature>
<keyword evidence="8" id="KW-0406">Ion transport</keyword>
<dbReference type="GO" id="GO:0016020">
    <property type="term" value="C:membrane"/>
    <property type="evidence" value="ECO:0007669"/>
    <property type="project" value="UniProtKB-SubCell"/>
</dbReference>
<feature type="compositionally biased region" description="Basic and acidic residues" evidence="11">
    <location>
        <begin position="337"/>
        <end position="347"/>
    </location>
</feature>
<dbReference type="AlphaFoldDB" id="K3X5S2"/>
<sequence length="363" mass="40884">MLATHDSKTELLRANILTAKSCVLLADKTAIQQLDGEVVDGKTIFHYLAILSIQEEYGIDVMSEFTPLVELTIPRTMKILDMEMKKRFKASMLRQQELDQLQFAAASSDNDKDDLVKVVEAENDRQHHKIKRAGENIVKNMYKQGAENISTIETHIKLQQRIQYRRSMIRRQQALIEKAYFESGGTSVLPFFAAGYGFSVDIFDNILCQSFFTPGLIRFIYELLFSENGQPFTKEGVARAHDHHGNKSEQENRDPDDMKVASSLVQIHVPIAFVGSTFGAMFAHLIAKEDIVAIGLYRRRGTQYALPYVAAGPAMDTVLVSDDMVFVLAQPEALKHESQARAMEQQHHVNHSIPVPEPQSSTS</sequence>
<evidence type="ECO:0000256" key="8">
    <source>
        <dbReference type="ARBA" id="ARBA00023065"/>
    </source>
</evidence>
<keyword evidence="5" id="KW-0631">Potassium channel</keyword>
<evidence type="ECO:0000256" key="1">
    <source>
        <dbReference type="ARBA" id="ARBA00004141"/>
    </source>
</evidence>
<keyword evidence="9" id="KW-0472">Membrane</keyword>
<evidence type="ECO:0000256" key="6">
    <source>
        <dbReference type="ARBA" id="ARBA00022958"/>
    </source>
</evidence>
<evidence type="ECO:0000256" key="9">
    <source>
        <dbReference type="ARBA" id="ARBA00023136"/>
    </source>
</evidence>
<dbReference type="PANTHER" id="PTHR10027">
    <property type="entry name" value="CALCIUM-ACTIVATED POTASSIUM CHANNEL ALPHA CHAIN"/>
    <property type="match status" value="1"/>
</dbReference>
<dbReference type="STRING" id="431595.K3X5S2"/>
<evidence type="ECO:0000256" key="3">
    <source>
        <dbReference type="ARBA" id="ARBA00022538"/>
    </source>
</evidence>
<organism evidence="12 13">
    <name type="scientific">Globisporangium ultimum (strain ATCC 200006 / CBS 805.95 / DAOM BR144)</name>
    <name type="common">Pythium ultimum</name>
    <dbReference type="NCBI Taxonomy" id="431595"/>
    <lineage>
        <taxon>Eukaryota</taxon>
        <taxon>Sar</taxon>
        <taxon>Stramenopiles</taxon>
        <taxon>Oomycota</taxon>
        <taxon>Peronosporomycetes</taxon>
        <taxon>Pythiales</taxon>
        <taxon>Pythiaceae</taxon>
        <taxon>Globisporangium</taxon>
    </lineage>
</organism>
<keyword evidence="4" id="KW-0812">Transmembrane</keyword>
<evidence type="ECO:0000313" key="13">
    <source>
        <dbReference type="Proteomes" id="UP000019132"/>
    </source>
</evidence>
<protein>
    <submittedName>
        <fullName evidence="12">Uncharacterized protein</fullName>
    </submittedName>
</protein>
<comment type="subcellular location">
    <subcellularLocation>
        <location evidence="1">Membrane</location>
        <topology evidence="1">Multi-pass membrane protein</topology>
    </subcellularLocation>
</comment>
<reference evidence="13" key="1">
    <citation type="journal article" date="2010" name="Genome Biol.">
        <title>Genome sequence of the necrotrophic plant pathogen Pythium ultimum reveals original pathogenicity mechanisms and effector repertoire.</title>
        <authorList>
            <person name="Levesque C.A."/>
            <person name="Brouwer H."/>
            <person name="Cano L."/>
            <person name="Hamilton J.P."/>
            <person name="Holt C."/>
            <person name="Huitema E."/>
            <person name="Raffaele S."/>
            <person name="Robideau G.P."/>
            <person name="Thines M."/>
            <person name="Win J."/>
            <person name="Zerillo M.M."/>
            <person name="Beakes G.W."/>
            <person name="Boore J.L."/>
            <person name="Busam D."/>
            <person name="Dumas B."/>
            <person name="Ferriera S."/>
            <person name="Fuerstenberg S.I."/>
            <person name="Gachon C.M."/>
            <person name="Gaulin E."/>
            <person name="Govers F."/>
            <person name="Grenville-Briggs L."/>
            <person name="Horner N."/>
            <person name="Hostetler J."/>
            <person name="Jiang R.H."/>
            <person name="Johnson J."/>
            <person name="Krajaejun T."/>
            <person name="Lin H."/>
            <person name="Meijer H.J."/>
            <person name="Moore B."/>
            <person name="Morris P."/>
            <person name="Phuntmart V."/>
            <person name="Puiu D."/>
            <person name="Shetty J."/>
            <person name="Stajich J.E."/>
            <person name="Tripathy S."/>
            <person name="Wawra S."/>
            <person name="van West P."/>
            <person name="Whitty B.R."/>
            <person name="Coutinho P.M."/>
            <person name="Henrissat B."/>
            <person name="Martin F."/>
            <person name="Thomas P.D."/>
            <person name="Tyler B.M."/>
            <person name="De Vries R.P."/>
            <person name="Kamoun S."/>
            <person name="Yandell M."/>
            <person name="Tisserat N."/>
            <person name="Buell C.R."/>
        </authorList>
    </citation>
    <scope>NUCLEOTIDE SEQUENCE</scope>
    <source>
        <strain evidence="13">DAOM:BR144</strain>
    </source>
</reference>
<evidence type="ECO:0000256" key="4">
    <source>
        <dbReference type="ARBA" id="ARBA00022692"/>
    </source>
</evidence>
<evidence type="ECO:0000313" key="12">
    <source>
        <dbReference type="EnsemblProtists" id="PYU1_T012571"/>
    </source>
</evidence>
<accession>K3X5S2</accession>
<dbReference type="eggNOG" id="KOG1420">
    <property type="taxonomic scope" value="Eukaryota"/>
</dbReference>
<keyword evidence="6" id="KW-0630">Potassium</keyword>
<evidence type="ECO:0000256" key="10">
    <source>
        <dbReference type="ARBA" id="ARBA00023303"/>
    </source>
</evidence>
<evidence type="ECO:0000256" key="2">
    <source>
        <dbReference type="ARBA" id="ARBA00022448"/>
    </source>
</evidence>
<dbReference type="EMBL" id="GL376612">
    <property type="status" value="NOT_ANNOTATED_CDS"/>
    <property type="molecule type" value="Genomic_DNA"/>
</dbReference>
<dbReference type="InParanoid" id="K3X5S2"/>
<keyword evidence="2" id="KW-0813">Transport</keyword>
<evidence type="ECO:0000256" key="5">
    <source>
        <dbReference type="ARBA" id="ARBA00022826"/>
    </source>
</evidence>
<dbReference type="HOGENOM" id="CLU_763937_0_0_1"/>
<keyword evidence="10" id="KW-0407">Ion channel</keyword>
<keyword evidence="13" id="KW-1185">Reference proteome</keyword>
<dbReference type="Proteomes" id="UP000019132">
    <property type="component" value="Unassembled WGS sequence"/>
</dbReference>